<evidence type="ECO:0000256" key="2">
    <source>
        <dbReference type="ARBA" id="ARBA00022980"/>
    </source>
</evidence>
<dbReference type="InterPro" id="IPR008991">
    <property type="entry name" value="Translation_prot_SH3-like_sf"/>
</dbReference>
<dbReference type="HAMAP" id="MF_01326_B">
    <property type="entry name" value="Ribosomal_uL24_B"/>
    <property type="match status" value="1"/>
</dbReference>
<dbReference type="Proteomes" id="UP000230025">
    <property type="component" value="Unassembled WGS sequence"/>
</dbReference>
<evidence type="ECO:0000313" key="9">
    <source>
        <dbReference type="Proteomes" id="UP000230025"/>
    </source>
</evidence>
<dbReference type="InterPro" id="IPR041988">
    <property type="entry name" value="Ribosomal_uL24_KOW"/>
</dbReference>
<accession>A0A2M7H0K1</accession>
<comment type="similarity">
    <text evidence="1 5">Belongs to the universal ribosomal protein uL24 family.</text>
</comment>
<dbReference type="SUPFAM" id="SSF50104">
    <property type="entry name" value="Translation proteins SH3-like domain"/>
    <property type="match status" value="1"/>
</dbReference>
<keyword evidence="2 5" id="KW-0689">Ribosomal protein</keyword>
<dbReference type="InterPro" id="IPR014722">
    <property type="entry name" value="Rib_uL2_dom2"/>
</dbReference>
<evidence type="ECO:0000256" key="5">
    <source>
        <dbReference type="HAMAP-Rule" id="MF_01326"/>
    </source>
</evidence>
<keyword evidence="5" id="KW-0699">rRNA-binding</keyword>
<feature type="domain" description="KOW" evidence="6">
    <location>
        <begin position="1"/>
        <end position="27"/>
    </location>
</feature>
<comment type="function">
    <text evidence="5">One of two assembly initiator proteins, it binds directly to the 5'-end of the 23S rRNA, where it nucleates assembly of the 50S subunit.</text>
</comment>
<organism evidence="8 9">
    <name type="scientific">bacterium (Candidatus Ratteibacteria) CG15_BIG_FIL_POST_REV_8_21_14_020_41_12</name>
    <dbReference type="NCBI Taxonomy" id="2014291"/>
    <lineage>
        <taxon>Bacteria</taxon>
        <taxon>Candidatus Ratteibacteria</taxon>
    </lineage>
</organism>
<sequence length="94" mass="10636">MVRKGKDKGKKGRILAIFPEKATALVEGINFVKRHTKPKRVDRQGGILQKEMPIAISNLAYFCLKCQEGAKLGRRYLEDGTKVRFCKKCGEIVK</sequence>
<comment type="function">
    <text evidence="5">One of the proteins that surrounds the polypeptide exit tunnel on the outside of the subunit.</text>
</comment>
<evidence type="ECO:0000313" key="8">
    <source>
        <dbReference type="EMBL" id="PIW34266.1"/>
    </source>
</evidence>
<keyword evidence="3 5" id="KW-0687">Ribonucleoprotein</keyword>
<dbReference type="GO" id="GO:1990904">
    <property type="term" value="C:ribonucleoprotein complex"/>
    <property type="evidence" value="ECO:0007669"/>
    <property type="project" value="UniProtKB-KW"/>
</dbReference>
<proteinExistence type="inferred from homology"/>
<dbReference type="GO" id="GO:0005840">
    <property type="term" value="C:ribosome"/>
    <property type="evidence" value="ECO:0007669"/>
    <property type="project" value="UniProtKB-KW"/>
</dbReference>
<dbReference type="InterPro" id="IPR005824">
    <property type="entry name" value="KOW"/>
</dbReference>
<dbReference type="EMBL" id="PFFY01000010">
    <property type="protein sequence ID" value="PIW34266.1"/>
    <property type="molecule type" value="Genomic_DNA"/>
</dbReference>
<dbReference type="PANTHER" id="PTHR12903">
    <property type="entry name" value="MITOCHONDRIAL RIBOSOMAL PROTEIN L24"/>
    <property type="match status" value="1"/>
</dbReference>
<dbReference type="AlphaFoldDB" id="A0A2M7H0K1"/>
<dbReference type="InterPro" id="IPR003256">
    <property type="entry name" value="Ribosomal_uL24"/>
</dbReference>
<protein>
    <recommendedName>
        <fullName evidence="4 5">Large ribosomal subunit protein uL24</fullName>
    </recommendedName>
</protein>
<feature type="domain" description="Large ribosomal subunit protein uL24 C-terminal" evidence="7">
    <location>
        <begin position="29"/>
        <end position="93"/>
    </location>
</feature>
<name>A0A2M7H0K1_9BACT</name>
<dbReference type="Pfam" id="PF00467">
    <property type="entry name" value="KOW"/>
    <property type="match status" value="1"/>
</dbReference>
<dbReference type="CDD" id="cd06089">
    <property type="entry name" value="KOW_RPL26"/>
    <property type="match status" value="1"/>
</dbReference>
<comment type="subunit">
    <text evidence="5">Part of the 50S ribosomal subunit.</text>
</comment>
<dbReference type="Gene3D" id="2.30.30.30">
    <property type="match status" value="1"/>
</dbReference>
<dbReference type="NCBIfam" id="TIGR01079">
    <property type="entry name" value="rplX_bact"/>
    <property type="match status" value="1"/>
</dbReference>
<evidence type="ECO:0000256" key="4">
    <source>
        <dbReference type="ARBA" id="ARBA00035206"/>
    </source>
</evidence>
<keyword evidence="5" id="KW-0694">RNA-binding</keyword>
<evidence type="ECO:0000259" key="7">
    <source>
        <dbReference type="Pfam" id="PF17136"/>
    </source>
</evidence>
<evidence type="ECO:0000256" key="3">
    <source>
        <dbReference type="ARBA" id="ARBA00023274"/>
    </source>
</evidence>
<comment type="caution">
    <text evidence="8">The sequence shown here is derived from an EMBL/GenBank/DDBJ whole genome shotgun (WGS) entry which is preliminary data.</text>
</comment>
<dbReference type="GO" id="GO:0006412">
    <property type="term" value="P:translation"/>
    <property type="evidence" value="ECO:0007669"/>
    <property type="project" value="UniProtKB-UniRule"/>
</dbReference>
<dbReference type="InterPro" id="IPR057264">
    <property type="entry name" value="Ribosomal_uL24_C"/>
</dbReference>
<evidence type="ECO:0000256" key="1">
    <source>
        <dbReference type="ARBA" id="ARBA00010618"/>
    </source>
</evidence>
<evidence type="ECO:0000259" key="6">
    <source>
        <dbReference type="Pfam" id="PF00467"/>
    </source>
</evidence>
<gene>
    <name evidence="5" type="primary">rplX</name>
    <name evidence="8" type="ORF">COW28_00160</name>
</gene>
<dbReference type="GO" id="GO:0019843">
    <property type="term" value="F:rRNA binding"/>
    <property type="evidence" value="ECO:0007669"/>
    <property type="project" value="UniProtKB-UniRule"/>
</dbReference>
<dbReference type="Pfam" id="PF17136">
    <property type="entry name" value="ribosomal_L24"/>
    <property type="match status" value="1"/>
</dbReference>
<dbReference type="GO" id="GO:0003735">
    <property type="term" value="F:structural constituent of ribosome"/>
    <property type="evidence" value="ECO:0007669"/>
    <property type="project" value="InterPro"/>
</dbReference>
<reference evidence="9" key="1">
    <citation type="submission" date="2017-09" db="EMBL/GenBank/DDBJ databases">
        <title>Depth-based differentiation of microbial function through sediment-hosted aquifers and enrichment of novel symbionts in the deep terrestrial subsurface.</title>
        <authorList>
            <person name="Probst A.J."/>
            <person name="Ladd B."/>
            <person name="Jarett J.K."/>
            <person name="Geller-Mcgrath D.E."/>
            <person name="Sieber C.M.K."/>
            <person name="Emerson J.B."/>
            <person name="Anantharaman K."/>
            <person name="Thomas B.C."/>
            <person name="Malmstrom R."/>
            <person name="Stieglmeier M."/>
            <person name="Klingl A."/>
            <person name="Woyke T."/>
            <person name="Ryan C.M."/>
            <person name="Banfield J.F."/>
        </authorList>
    </citation>
    <scope>NUCLEOTIDE SEQUENCE [LARGE SCALE GENOMIC DNA]</scope>
</reference>